<evidence type="ECO:0000256" key="2">
    <source>
        <dbReference type="ARBA" id="ARBA00022801"/>
    </source>
</evidence>
<dbReference type="GO" id="GO:0006541">
    <property type="term" value="P:glutamine metabolic process"/>
    <property type="evidence" value="ECO:0007669"/>
    <property type="project" value="TreeGrafter"/>
</dbReference>
<dbReference type="Pfam" id="PF00795">
    <property type="entry name" value="CN_hydrolase"/>
    <property type="match status" value="1"/>
</dbReference>
<accession>A0A1S4EGF0</accession>
<dbReference type="InterPro" id="IPR003010">
    <property type="entry name" value="C-N_Hydrolase"/>
</dbReference>
<dbReference type="GeneID" id="103513365"/>
<comment type="similarity">
    <text evidence="1">Belongs to the carbon-nitrogen hydrolase superfamily. NIT1/NIT2 family.</text>
</comment>
<dbReference type="FunFam" id="3.60.110.10:FF:000002">
    <property type="entry name" value="Nitrilase family member 2"/>
    <property type="match status" value="1"/>
</dbReference>
<dbReference type="EC" id="3.5.1.3" evidence="4"/>
<dbReference type="GO" id="GO:0006528">
    <property type="term" value="P:asparagine metabolic process"/>
    <property type="evidence" value="ECO:0007669"/>
    <property type="project" value="TreeGrafter"/>
</dbReference>
<comment type="catalytic activity">
    <reaction evidence="6">
        <text>2-oxosuccinamate + H2O = oxaloacetate + NH4(+)</text>
        <dbReference type="Rhea" id="RHEA:59412"/>
        <dbReference type="ChEBI" id="CHEBI:15377"/>
        <dbReference type="ChEBI" id="CHEBI:16452"/>
        <dbReference type="ChEBI" id="CHEBI:28938"/>
        <dbReference type="ChEBI" id="CHEBI:57735"/>
        <dbReference type="EC" id="3.5.1.3"/>
    </reaction>
    <physiologicalReaction direction="left-to-right" evidence="6">
        <dbReference type="Rhea" id="RHEA:59413"/>
    </physiologicalReaction>
</comment>
<dbReference type="PaxDb" id="121845-A0A1S4EGF0"/>
<reference evidence="9" key="1">
    <citation type="submission" date="2023-09" db="UniProtKB">
        <authorList>
            <consortium name="RefSeq"/>
        </authorList>
    </citation>
    <scope>IDENTIFICATION</scope>
</reference>
<evidence type="ECO:0000256" key="1">
    <source>
        <dbReference type="ARBA" id="ARBA00010613"/>
    </source>
</evidence>
<dbReference type="SUPFAM" id="SSF56317">
    <property type="entry name" value="Carbon-nitrogen hydrolase"/>
    <property type="match status" value="1"/>
</dbReference>
<dbReference type="RefSeq" id="XP_017301280.1">
    <property type="nucleotide sequence ID" value="XM_017445791.2"/>
</dbReference>
<dbReference type="GO" id="GO:0005739">
    <property type="term" value="C:mitochondrion"/>
    <property type="evidence" value="ECO:0007669"/>
    <property type="project" value="TreeGrafter"/>
</dbReference>
<dbReference type="InterPro" id="IPR045254">
    <property type="entry name" value="Nit1/2_C-N_Hydrolase"/>
</dbReference>
<keyword evidence="2" id="KW-0378">Hydrolase</keyword>
<evidence type="ECO:0000256" key="3">
    <source>
        <dbReference type="ARBA" id="ARBA00036637"/>
    </source>
</evidence>
<organism evidence="9">
    <name type="scientific">Diaphorina citri</name>
    <name type="common">Asian citrus psyllid</name>
    <dbReference type="NCBI Taxonomy" id="121845"/>
    <lineage>
        <taxon>Eukaryota</taxon>
        <taxon>Metazoa</taxon>
        <taxon>Ecdysozoa</taxon>
        <taxon>Arthropoda</taxon>
        <taxon>Hexapoda</taxon>
        <taxon>Insecta</taxon>
        <taxon>Pterygota</taxon>
        <taxon>Neoptera</taxon>
        <taxon>Paraneoptera</taxon>
        <taxon>Hemiptera</taxon>
        <taxon>Sternorrhyncha</taxon>
        <taxon>Psylloidea</taxon>
        <taxon>Psyllidae</taxon>
        <taxon>Diaphorininae</taxon>
        <taxon>Diaphorina</taxon>
    </lineage>
</organism>
<evidence type="ECO:0000313" key="9">
    <source>
        <dbReference type="RefSeq" id="XP_017301280.1"/>
    </source>
</evidence>
<dbReference type="AlphaFoldDB" id="A0A1S4EGF0"/>
<evidence type="ECO:0000256" key="4">
    <source>
        <dbReference type="ARBA" id="ARBA00039118"/>
    </source>
</evidence>
<sequence length="286" mass="31973">MFSQIRKMSTAKSFKIALVQMTVGKDKNKNLENAVRFIRKAADNGASLIVLPECFNCPYGTKYFREYSEEIGSGITSKTLSNVAKEKEIFLVGGSIPELDNDKVYNAATVWNPQGELIAKHRKVHLFDIAIPGGITFKESDVLSPGNSFSMFNNGICNIGLGICYDMRFPELAQVYRKKGCDLLIYPGAFNMTTGPLHWELLVRSRANDNQVYVAACSPAQDKNSDYIAWGHSTVVDPWANILATSQFEETIVYADIDLNTLNKVRDQIPTGKQKRYDLYDVTAKL</sequence>
<evidence type="ECO:0000313" key="8">
    <source>
        <dbReference type="Proteomes" id="UP000079169"/>
    </source>
</evidence>
<evidence type="ECO:0000256" key="5">
    <source>
        <dbReference type="ARBA" id="ARBA00041576"/>
    </source>
</evidence>
<comment type="catalytic activity">
    <reaction evidence="3">
        <text>2-oxoglutaramate + H2O = 2-oxoglutarate + NH4(+)</text>
        <dbReference type="Rhea" id="RHEA:32963"/>
        <dbReference type="ChEBI" id="CHEBI:15377"/>
        <dbReference type="ChEBI" id="CHEBI:16769"/>
        <dbReference type="ChEBI" id="CHEBI:16810"/>
        <dbReference type="ChEBI" id="CHEBI:28938"/>
        <dbReference type="EC" id="3.5.1.3"/>
    </reaction>
    <physiologicalReaction direction="left-to-right" evidence="3">
        <dbReference type="Rhea" id="RHEA:32964"/>
    </physiologicalReaction>
</comment>
<dbReference type="RefSeq" id="XP_026682384.1">
    <property type="nucleotide sequence ID" value="XM_026826583.1"/>
</dbReference>
<dbReference type="PROSITE" id="PS50263">
    <property type="entry name" value="CN_HYDROLASE"/>
    <property type="match status" value="1"/>
</dbReference>
<dbReference type="InterPro" id="IPR036526">
    <property type="entry name" value="C-N_Hydrolase_sf"/>
</dbReference>
<dbReference type="KEGG" id="dci:103513365"/>
<evidence type="ECO:0000256" key="6">
    <source>
        <dbReference type="ARBA" id="ARBA00048745"/>
    </source>
</evidence>
<dbReference type="OMA" id="MQSKPYA"/>
<dbReference type="Gene3D" id="3.60.110.10">
    <property type="entry name" value="Carbon-nitrogen hydrolase"/>
    <property type="match status" value="1"/>
</dbReference>
<proteinExistence type="inferred from homology"/>
<evidence type="ECO:0000259" key="7">
    <source>
        <dbReference type="PROSITE" id="PS50263"/>
    </source>
</evidence>
<keyword evidence="8" id="KW-1185">Reference proteome</keyword>
<dbReference type="GO" id="GO:0006107">
    <property type="term" value="P:oxaloacetate metabolic process"/>
    <property type="evidence" value="ECO:0007669"/>
    <property type="project" value="TreeGrafter"/>
</dbReference>
<feature type="domain" description="CN hydrolase" evidence="7">
    <location>
        <begin position="14"/>
        <end position="259"/>
    </location>
</feature>
<dbReference type="PANTHER" id="PTHR23088:SF30">
    <property type="entry name" value="OMEGA-AMIDASE NIT2"/>
    <property type="match status" value="1"/>
</dbReference>
<dbReference type="CDD" id="cd07572">
    <property type="entry name" value="nit"/>
    <property type="match status" value="1"/>
</dbReference>
<dbReference type="PROSITE" id="PS01227">
    <property type="entry name" value="UPF0012"/>
    <property type="match status" value="1"/>
</dbReference>
<dbReference type="STRING" id="121845.A0A1S4EGF0"/>
<protein>
    <recommendedName>
        <fullName evidence="4">omega-amidase</fullName>
        <ecNumber evidence="4">3.5.1.3</ecNumber>
    </recommendedName>
    <alternativeName>
        <fullName evidence="5">Nitrilase homolog 2</fullName>
    </alternativeName>
</protein>
<dbReference type="InterPro" id="IPR001110">
    <property type="entry name" value="UPF0012_CS"/>
</dbReference>
<dbReference type="Proteomes" id="UP000079169">
    <property type="component" value="Unplaced"/>
</dbReference>
<dbReference type="GO" id="GO:0050152">
    <property type="term" value="F:omega-amidase activity"/>
    <property type="evidence" value="ECO:0007669"/>
    <property type="project" value="UniProtKB-EC"/>
</dbReference>
<evidence type="ECO:0000313" key="10">
    <source>
        <dbReference type="RefSeq" id="XP_026682384.1"/>
    </source>
</evidence>
<dbReference type="PANTHER" id="PTHR23088">
    <property type="entry name" value="NITRILASE-RELATED"/>
    <property type="match status" value="1"/>
</dbReference>
<gene>
    <name evidence="9 10" type="primary">LOC103513365</name>
</gene>
<name>A0A1S4EGF0_DIACI</name>